<protein>
    <submittedName>
        <fullName evidence="3">Ribonuclease T1</fullName>
    </submittedName>
</protein>
<evidence type="ECO:0000313" key="3">
    <source>
        <dbReference type="EMBL" id="RZS54616.1"/>
    </source>
</evidence>
<dbReference type="CDD" id="cd00607">
    <property type="entry name" value="RNase_Sa"/>
    <property type="match status" value="1"/>
</dbReference>
<gene>
    <name evidence="3" type="ORF">EV685_2098</name>
</gene>
<keyword evidence="2" id="KW-0378">Hydrolase</keyword>
<dbReference type="Gene3D" id="3.10.450.30">
    <property type="entry name" value="Microbial ribonucleases"/>
    <property type="match status" value="1"/>
</dbReference>
<dbReference type="GO" id="GO:0016787">
    <property type="term" value="F:hydrolase activity"/>
    <property type="evidence" value="ECO:0007669"/>
    <property type="project" value="UniProtKB-KW"/>
</dbReference>
<sequence length="148" mass="15951">MSRWSKSVASRVALAAVVLLSSLAGALSVGTIGLTASPAAQAREAAPVAATQAAVALSELPPQARQTHRLILVGGPFPYPKKDGSVFGNRERLLPREPRGYYREYTVPTPGSRDRGARRIVCGGNEPRSPDVCYYTQDHYASFKRIVQ</sequence>
<dbReference type="GO" id="GO:0003723">
    <property type="term" value="F:RNA binding"/>
    <property type="evidence" value="ECO:0007669"/>
    <property type="project" value="InterPro"/>
</dbReference>
<evidence type="ECO:0000313" key="4">
    <source>
        <dbReference type="Proteomes" id="UP000293433"/>
    </source>
</evidence>
<accession>A0A4Q7LJ98</accession>
<dbReference type="EMBL" id="SGWV01000009">
    <property type="protein sequence ID" value="RZS54616.1"/>
    <property type="molecule type" value="Genomic_DNA"/>
</dbReference>
<dbReference type="RefSeq" id="WP_130481948.1">
    <property type="nucleotide sequence ID" value="NZ_SGWV01000009.1"/>
</dbReference>
<proteinExistence type="predicted"/>
<dbReference type="GO" id="GO:0004521">
    <property type="term" value="F:RNA endonuclease activity"/>
    <property type="evidence" value="ECO:0007669"/>
    <property type="project" value="InterPro"/>
</dbReference>
<dbReference type="SUPFAM" id="SSF53933">
    <property type="entry name" value="Microbial ribonucleases"/>
    <property type="match status" value="1"/>
</dbReference>
<dbReference type="OrthoDB" id="5326845at2"/>
<dbReference type="Pfam" id="PF00545">
    <property type="entry name" value="Ribonuclease"/>
    <property type="match status" value="1"/>
</dbReference>
<evidence type="ECO:0000256" key="2">
    <source>
        <dbReference type="ARBA" id="ARBA00022801"/>
    </source>
</evidence>
<keyword evidence="1" id="KW-0540">Nuclease</keyword>
<dbReference type="InterPro" id="IPR016191">
    <property type="entry name" value="Ribonuclease/ribotoxin"/>
</dbReference>
<organism evidence="3 4">
    <name type="scientific">Sphaerotilus mobilis</name>
    <dbReference type="NCBI Taxonomy" id="47994"/>
    <lineage>
        <taxon>Bacteria</taxon>
        <taxon>Pseudomonadati</taxon>
        <taxon>Pseudomonadota</taxon>
        <taxon>Betaproteobacteria</taxon>
        <taxon>Burkholderiales</taxon>
        <taxon>Sphaerotilaceae</taxon>
        <taxon>Sphaerotilus</taxon>
    </lineage>
</organism>
<dbReference type="AlphaFoldDB" id="A0A4Q7LJ98"/>
<keyword evidence="4" id="KW-1185">Reference proteome</keyword>
<reference evidence="3 4" key="1">
    <citation type="submission" date="2019-02" db="EMBL/GenBank/DDBJ databases">
        <title>Genomic Encyclopedia of Type Strains, Phase IV (KMG-IV): sequencing the most valuable type-strain genomes for metagenomic binning, comparative biology and taxonomic classification.</title>
        <authorList>
            <person name="Goeker M."/>
        </authorList>
    </citation>
    <scope>NUCLEOTIDE SEQUENCE [LARGE SCALE GENOMIC DNA]</scope>
    <source>
        <strain evidence="3 4">DSM 10617</strain>
    </source>
</reference>
<dbReference type="InterPro" id="IPR000026">
    <property type="entry name" value="N1-like"/>
</dbReference>
<name>A0A4Q7LJ98_9BURK</name>
<evidence type="ECO:0000256" key="1">
    <source>
        <dbReference type="ARBA" id="ARBA00022722"/>
    </source>
</evidence>
<dbReference type="Proteomes" id="UP000293433">
    <property type="component" value="Unassembled WGS sequence"/>
</dbReference>
<comment type="caution">
    <text evidence="3">The sequence shown here is derived from an EMBL/GenBank/DDBJ whole genome shotgun (WGS) entry which is preliminary data.</text>
</comment>